<dbReference type="InterPro" id="IPR036590">
    <property type="entry name" value="SRAP-like"/>
</dbReference>
<dbReference type="Proteomes" id="UP000759103">
    <property type="component" value="Unassembled WGS sequence"/>
</dbReference>
<comment type="similarity">
    <text evidence="1 8">Belongs to the SOS response-associated peptidase family.</text>
</comment>
<proteinExistence type="inferred from homology"/>
<organism evidence="9 10">
    <name type="scientific">Sphingomonas citri</name>
    <dbReference type="NCBI Taxonomy" id="2862499"/>
    <lineage>
        <taxon>Bacteria</taxon>
        <taxon>Pseudomonadati</taxon>
        <taxon>Pseudomonadota</taxon>
        <taxon>Alphaproteobacteria</taxon>
        <taxon>Sphingomonadales</taxon>
        <taxon>Sphingomonadaceae</taxon>
        <taxon>Sphingomonas</taxon>
    </lineage>
</organism>
<evidence type="ECO:0000256" key="7">
    <source>
        <dbReference type="ARBA" id="ARBA00023239"/>
    </source>
</evidence>
<evidence type="ECO:0000313" key="9">
    <source>
        <dbReference type="EMBL" id="MBW6531955.1"/>
    </source>
</evidence>
<accession>A0ABS7BQS1</accession>
<keyword evidence="7" id="KW-0456">Lyase</keyword>
<sequence length="207" mass="23293">MCNRYRMTEAQIALATRYGVAVPFPPDLEVPPPELFPDRPAYVVRETDAGRALDAMAWGFPHQVPGKRIDKATGKPVLLTKKITNVRNYTSPFWRSALADPRRRCLVPFTAFSEYGQHRAGDGKLPLHWFDVPSRVIVSFAGVWRPTERGAVFAFLTCEPNPLVAPIHPKAMPVLLHEEDEERWLSCPFEDAVALAQPYPSQLMAVN</sequence>
<keyword evidence="4 8" id="KW-0378">Hydrolase</keyword>
<protein>
    <recommendedName>
        <fullName evidence="8">Abasic site processing protein</fullName>
        <ecNumber evidence="8">3.4.-.-</ecNumber>
    </recommendedName>
</protein>
<dbReference type="EC" id="3.4.-.-" evidence="8"/>
<evidence type="ECO:0000313" key="10">
    <source>
        <dbReference type="Proteomes" id="UP000759103"/>
    </source>
</evidence>
<gene>
    <name evidence="9" type="ORF">KZ820_14530</name>
</gene>
<dbReference type="EMBL" id="JAHXZN010000005">
    <property type="protein sequence ID" value="MBW6531955.1"/>
    <property type="molecule type" value="Genomic_DNA"/>
</dbReference>
<evidence type="ECO:0000256" key="2">
    <source>
        <dbReference type="ARBA" id="ARBA00022670"/>
    </source>
</evidence>
<keyword evidence="3" id="KW-0227">DNA damage</keyword>
<dbReference type="InterPro" id="IPR003738">
    <property type="entry name" value="SRAP"/>
</dbReference>
<dbReference type="Gene3D" id="3.90.1680.10">
    <property type="entry name" value="SOS response associated peptidase-like"/>
    <property type="match status" value="1"/>
</dbReference>
<dbReference type="Pfam" id="PF02586">
    <property type="entry name" value="SRAP"/>
    <property type="match status" value="1"/>
</dbReference>
<evidence type="ECO:0000256" key="1">
    <source>
        <dbReference type="ARBA" id="ARBA00008136"/>
    </source>
</evidence>
<keyword evidence="10" id="KW-1185">Reference proteome</keyword>
<keyword evidence="5" id="KW-0190">Covalent protein-DNA linkage</keyword>
<reference evidence="9 10" key="1">
    <citation type="submission" date="2021-07" db="EMBL/GenBank/DDBJ databases">
        <title>Sphingomonas sp.</title>
        <authorList>
            <person name="Feng G."/>
            <person name="Li J."/>
            <person name="Pan M."/>
        </authorList>
    </citation>
    <scope>NUCLEOTIDE SEQUENCE [LARGE SCALE GENOMIC DNA]</scope>
    <source>
        <strain evidence="9 10">RRHST34</strain>
    </source>
</reference>
<evidence type="ECO:0000256" key="4">
    <source>
        <dbReference type="ARBA" id="ARBA00022801"/>
    </source>
</evidence>
<dbReference type="RefSeq" id="WP_219749334.1">
    <property type="nucleotide sequence ID" value="NZ_JAHXZN010000005.1"/>
</dbReference>
<dbReference type="PANTHER" id="PTHR13604">
    <property type="entry name" value="DC12-RELATED"/>
    <property type="match status" value="1"/>
</dbReference>
<dbReference type="PANTHER" id="PTHR13604:SF0">
    <property type="entry name" value="ABASIC SITE PROCESSING PROTEIN HMCES"/>
    <property type="match status" value="1"/>
</dbReference>
<dbReference type="SUPFAM" id="SSF143081">
    <property type="entry name" value="BB1717-like"/>
    <property type="match status" value="1"/>
</dbReference>
<evidence type="ECO:0000256" key="5">
    <source>
        <dbReference type="ARBA" id="ARBA00023124"/>
    </source>
</evidence>
<keyword evidence="2 8" id="KW-0645">Protease</keyword>
<name>A0ABS7BQS1_9SPHN</name>
<evidence type="ECO:0000256" key="3">
    <source>
        <dbReference type="ARBA" id="ARBA00022763"/>
    </source>
</evidence>
<evidence type="ECO:0000256" key="6">
    <source>
        <dbReference type="ARBA" id="ARBA00023125"/>
    </source>
</evidence>
<keyword evidence="6" id="KW-0238">DNA-binding</keyword>
<comment type="caution">
    <text evidence="9">The sequence shown here is derived from an EMBL/GenBank/DDBJ whole genome shotgun (WGS) entry which is preliminary data.</text>
</comment>
<evidence type="ECO:0000256" key="8">
    <source>
        <dbReference type="RuleBase" id="RU364100"/>
    </source>
</evidence>